<dbReference type="EMBL" id="JFAX01000041">
    <property type="protein sequence ID" value="EXI64171.1"/>
    <property type="molecule type" value="Genomic_DNA"/>
</dbReference>
<sequence>MIDDLRAADDGAAVVATDLHRAFADRVAALLRDGARAADARLPGNHRRQRCQRVGRRLPLGESVATKNQRHREVAGQARVRGLRGAMLRQRTLRYVPLQVADQVGDQHLGRPAPRLRVPGQRLDQVEAEEAHAAVGAQVRILGWFARTQHGAPFAAGQQAGARRIGGVQEDLWRQRCAGKRRRPGSSALDRHAGRVAAIENDEQASRRQLCDCVGKVGGADRAAAQPPQVEVAGDQVVLTAVDVTVAAEVEDRRRVAIRYRRQLVAEPVERIEDRLAGAPGAGQQTNPVGRVAATFGVHEDRVQGLHVARDGGQCSRWLPVLIDGDQQRVGVLEAMRHPVSLANWLRREGSSR</sequence>
<gene>
    <name evidence="1" type="ORF">AW08_03816</name>
</gene>
<accession>A0A011MNQ5</accession>
<keyword evidence="2" id="KW-1185">Reference proteome</keyword>
<dbReference type="AlphaFoldDB" id="A0A011MNQ5"/>
<reference evidence="1" key="1">
    <citation type="submission" date="2014-02" db="EMBL/GenBank/DDBJ databases">
        <title>Expanding our view of genomic diversity in Candidatus Accumulibacter clades.</title>
        <authorList>
            <person name="Skennerton C.T."/>
            <person name="Barr J.J."/>
            <person name="Slater F.R."/>
            <person name="Bond P.L."/>
            <person name="Tyson G.W."/>
        </authorList>
    </citation>
    <scope>NUCLEOTIDE SEQUENCE [LARGE SCALE GENOMIC DNA]</scope>
</reference>
<dbReference type="Proteomes" id="UP000020218">
    <property type="component" value="Unassembled WGS sequence"/>
</dbReference>
<evidence type="ECO:0000313" key="1">
    <source>
        <dbReference type="EMBL" id="EXI64171.1"/>
    </source>
</evidence>
<evidence type="ECO:0000313" key="2">
    <source>
        <dbReference type="Proteomes" id="UP000020218"/>
    </source>
</evidence>
<comment type="caution">
    <text evidence="1">The sequence shown here is derived from an EMBL/GenBank/DDBJ whole genome shotgun (WGS) entry which is preliminary data.</text>
</comment>
<protein>
    <submittedName>
        <fullName evidence="1">Uncharacterized protein</fullName>
    </submittedName>
</protein>
<name>A0A011MNQ5_9PROT</name>
<proteinExistence type="predicted"/>
<organism evidence="1 2">
    <name type="scientific">Candidatus Accumulibacter adjunctus</name>
    <dbReference type="NCBI Taxonomy" id="1454001"/>
    <lineage>
        <taxon>Bacteria</taxon>
        <taxon>Pseudomonadati</taxon>
        <taxon>Pseudomonadota</taxon>
        <taxon>Betaproteobacteria</taxon>
        <taxon>Candidatus Accumulibacter</taxon>
    </lineage>
</organism>